<organism evidence="3 4">
    <name type="scientific">Saccharibacillus brassicae</name>
    <dbReference type="NCBI Taxonomy" id="2583377"/>
    <lineage>
        <taxon>Bacteria</taxon>
        <taxon>Bacillati</taxon>
        <taxon>Bacillota</taxon>
        <taxon>Bacilli</taxon>
        <taxon>Bacillales</taxon>
        <taxon>Paenibacillaceae</taxon>
        <taxon>Saccharibacillus</taxon>
    </lineage>
</organism>
<evidence type="ECO:0000259" key="2">
    <source>
        <dbReference type="Pfam" id="PF13439"/>
    </source>
</evidence>
<dbReference type="OrthoDB" id="73743at2"/>
<evidence type="ECO:0000313" key="4">
    <source>
        <dbReference type="Proteomes" id="UP000316968"/>
    </source>
</evidence>
<dbReference type="Gene3D" id="3.40.50.2000">
    <property type="entry name" value="Glycogen Phosphorylase B"/>
    <property type="match status" value="2"/>
</dbReference>
<dbReference type="GO" id="GO:0016757">
    <property type="term" value="F:glycosyltransferase activity"/>
    <property type="evidence" value="ECO:0007669"/>
    <property type="project" value="InterPro"/>
</dbReference>
<feature type="domain" description="Glycosyltransferase subfamily 4-like N-terminal" evidence="2">
    <location>
        <begin position="74"/>
        <end position="186"/>
    </location>
</feature>
<dbReference type="Pfam" id="PF00534">
    <property type="entry name" value="Glycos_transf_1"/>
    <property type="match status" value="1"/>
</dbReference>
<evidence type="ECO:0000259" key="1">
    <source>
        <dbReference type="Pfam" id="PF00534"/>
    </source>
</evidence>
<protein>
    <submittedName>
        <fullName evidence="3">Glycosyltransferase</fullName>
    </submittedName>
</protein>
<accession>A0A4Y6V2V2</accession>
<dbReference type="Proteomes" id="UP000316968">
    <property type="component" value="Chromosome"/>
</dbReference>
<dbReference type="EMBL" id="CP041217">
    <property type="protein sequence ID" value="QDH22951.1"/>
    <property type="molecule type" value="Genomic_DNA"/>
</dbReference>
<dbReference type="PANTHER" id="PTHR45947">
    <property type="entry name" value="SULFOQUINOVOSYL TRANSFERASE SQD2"/>
    <property type="match status" value="1"/>
</dbReference>
<dbReference type="InterPro" id="IPR050194">
    <property type="entry name" value="Glycosyltransferase_grp1"/>
</dbReference>
<dbReference type="Pfam" id="PF13439">
    <property type="entry name" value="Glyco_transf_4"/>
    <property type="match status" value="1"/>
</dbReference>
<gene>
    <name evidence="3" type="ORF">FFV09_20095</name>
</gene>
<dbReference type="AlphaFoldDB" id="A0A4Y6V2V2"/>
<keyword evidence="3" id="KW-0808">Transferase</keyword>
<feature type="domain" description="Glycosyl transferase family 1" evidence="1">
    <location>
        <begin position="197"/>
        <end position="355"/>
    </location>
</feature>
<name>A0A4Y6V2V2_SACBS</name>
<dbReference type="PANTHER" id="PTHR45947:SF14">
    <property type="entry name" value="SLL1723 PROTEIN"/>
    <property type="match status" value="1"/>
</dbReference>
<keyword evidence="4" id="KW-1185">Reference proteome</keyword>
<reference evidence="3 4" key="1">
    <citation type="submission" date="2019-06" db="EMBL/GenBank/DDBJ databases">
        <title>Saccharibacillus brassicae sp. nov., an endophytic bacterium isolated from Chinese cabbage seeds (Brassica pekinensis).</title>
        <authorList>
            <person name="Jiang L."/>
            <person name="Lee J."/>
            <person name="Kim S.W."/>
        </authorList>
    </citation>
    <scope>NUCLEOTIDE SEQUENCE [LARGE SCALE GENOMIC DNA]</scope>
    <source>
        <strain evidence="4">KCTC 43072 / ATSA2</strain>
    </source>
</reference>
<dbReference type="SUPFAM" id="SSF53756">
    <property type="entry name" value="UDP-Glycosyltransferase/glycogen phosphorylase"/>
    <property type="match status" value="1"/>
</dbReference>
<dbReference type="InterPro" id="IPR001296">
    <property type="entry name" value="Glyco_trans_1"/>
</dbReference>
<proteinExistence type="predicted"/>
<sequence>MKIIRPEVSVLIYRDQILPPSETFIKSQAERFESFDSYFMGSRLVPGLQLQADKQIIINTGGVAGRRKELEFKLMGPGRRLTRRLKAIQPKLIHAHFGPEGCLAMPIAEKLNIPLIVTFHGYDATTKDEYARKSYYTHRNYLKQRPKLQKKGDLFIAVSDFIREKLISQGYPPEKVIRHYIGINTDSFKPDSSIIRRDTVLFVGRLVEVKGCAYLIEAMSQVQGKNPEAELVIIGDGPLRGELERLAASKLTHYRFLGTQPHHVVREWMNRARVFSVPSVRAENGAEEGLGMVFLEAAAMGVPVASFATGGIPEAVEHGKSGYLAPERDAKQLGIYIDRLLADRTLWKEFSEYGRIRVNKKFDLDEQTRQMEDLYKMVIATQLSGEQVTLESVLTPVPEAQHIL</sequence>
<evidence type="ECO:0000313" key="3">
    <source>
        <dbReference type="EMBL" id="QDH22951.1"/>
    </source>
</evidence>
<dbReference type="KEGG" id="saca:FFV09_20095"/>
<dbReference type="InterPro" id="IPR028098">
    <property type="entry name" value="Glyco_trans_4-like_N"/>
</dbReference>